<dbReference type="Pfam" id="PF13780">
    <property type="entry name" value="DUF4176"/>
    <property type="match status" value="1"/>
</dbReference>
<reference evidence="1 2" key="1">
    <citation type="journal article" date="2019" name="Int. J. Syst. Evol. Microbiol.">
        <title>Lactobacillus salitolerans sp. nov., a novel lactic acid bacterium isolated from spent mushroom substrates.</title>
        <authorList>
            <person name="Tohno M."/>
            <person name="Tanizawa Y."/>
            <person name="Kojima Y."/>
            <person name="Sakamoto M."/>
            <person name="Nakamura Y."/>
            <person name="Ohkuma M."/>
            <person name="Kobayashi H."/>
        </authorList>
    </citation>
    <scope>NUCLEOTIDE SEQUENCE [LARGE SCALE GENOMIC DNA]</scope>
    <source>
        <strain evidence="1 2">YK43</strain>
    </source>
</reference>
<dbReference type="AlphaFoldDB" id="A0A401ITE7"/>
<sequence>MDELTEMWQEALTSEFLGEPQVKIDQFLLTFGLALGNQSEVFKQAYVAYLKHENSHSYEPMIGAPLVFNFDLEREKVTLQRFEDQAELSFPQFQRYMGLIDLIFSEIYPVGSVVELDSNKLSAEVKAYFKRSESGPLVTIHARRVPSDDRQNYIDYIGTVWPFGMLPDVEPILLNNLLIKRVVSAGLTNDEEKKYVLQVLKKEILLDGCLSTMYAERKRGEVNES</sequence>
<dbReference type="EMBL" id="BFFP01000018">
    <property type="protein sequence ID" value="GBG94789.1"/>
    <property type="molecule type" value="Genomic_DNA"/>
</dbReference>
<dbReference type="OrthoDB" id="2225707at2"/>
<evidence type="ECO:0000313" key="1">
    <source>
        <dbReference type="EMBL" id="GBG94789.1"/>
    </source>
</evidence>
<keyword evidence="2" id="KW-1185">Reference proteome</keyword>
<name>A0A401ITE7_9LACO</name>
<protein>
    <recommendedName>
        <fullName evidence="3">DUF4176 domain-containing protein</fullName>
    </recommendedName>
</protein>
<dbReference type="RefSeq" id="WP_124976522.1">
    <property type="nucleotide sequence ID" value="NZ_BFFP01000018.1"/>
</dbReference>
<dbReference type="InterPro" id="IPR025233">
    <property type="entry name" value="DUF4176"/>
</dbReference>
<organism evidence="1 2">
    <name type="scientific">Ligilactobacillus salitolerans</name>
    <dbReference type="NCBI Taxonomy" id="1808352"/>
    <lineage>
        <taxon>Bacteria</taxon>
        <taxon>Bacillati</taxon>
        <taxon>Bacillota</taxon>
        <taxon>Bacilli</taxon>
        <taxon>Lactobacillales</taxon>
        <taxon>Lactobacillaceae</taxon>
        <taxon>Ligilactobacillus</taxon>
    </lineage>
</organism>
<gene>
    <name evidence="1" type="ORF">LFYK43_12480</name>
</gene>
<comment type="caution">
    <text evidence="1">The sequence shown here is derived from an EMBL/GenBank/DDBJ whole genome shotgun (WGS) entry which is preliminary data.</text>
</comment>
<dbReference type="Proteomes" id="UP000286848">
    <property type="component" value="Unassembled WGS sequence"/>
</dbReference>
<evidence type="ECO:0000313" key="2">
    <source>
        <dbReference type="Proteomes" id="UP000286848"/>
    </source>
</evidence>
<proteinExistence type="predicted"/>
<evidence type="ECO:0008006" key="3">
    <source>
        <dbReference type="Google" id="ProtNLM"/>
    </source>
</evidence>
<accession>A0A401ITE7</accession>